<gene>
    <name evidence="3" type="ORF">ALMOND_2B028494</name>
    <name evidence="2" type="ORF">L3X38_034542</name>
</gene>
<dbReference type="InParanoid" id="A0A5E4G4Q8"/>
<keyword evidence="1" id="KW-0472">Membrane</keyword>
<reference evidence="4" key="2">
    <citation type="journal article" date="2020" name="Plant J.">
        <title>Transposons played a major role in the diversification between the closely related almond and peach genomes: results from the almond genome sequence.</title>
        <authorList>
            <person name="Alioto T."/>
            <person name="Alexiou K.G."/>
            <person name="Bardil A."/>
            <person name="Barteri F."/>
            <person name="Castanera R."/>
            <person name="Cruz F."/>
            <person name="Dhingra A."/>
            <person name="Duval H."/>
            <person name="Fernandez I Marti A."/>
            <person name="Frias L."/>
            <person name="Galan B."/>
            <person name="Garcia J.L."/>
            <person name="Howad W."/>
            <person name="Gomez-Garrido J."/>
            <person name="Gut M."/>
            <person name="Julca I."/>
            <person name="Morata J."/>
            <person name="Puigdomenech P."/>
            <person name="Ribeca P."/>
            <person name="Rubio Cabetas M.J."/>
            <person name="Vlasova A."/>
            <person name="Wirthensohn M."/>
            <person name="Garcia-Mas J."/>
            <person name="Gabaldon T."/>
            <person name="Casacuberta J.M."/>
            <person name="Arus P."/>
        </authorList>
    </citation>
    <scope>NUCLEOTIDE SEQUENCE [LARGE SCALE GENOMIC DNA]</scope>
    <source>
        <strain evidence="4">cv. Texas</strain>
    </source>
</reference>
<organism evidence="3 4">
    <name type="scientific">Prunus dulcis</name>
    <name type="common">Almond</name>
    <name type="synonym">Amygdalus dulcis</name>
    <dbReference type="NCBI Taxonomy" id="3755"/>
    <lineage>
        <taxon>Eukaryota</taxon>
        <taxon>Viridiplantae</taxon>
        <taxon>Streptophyta</taxon>
        <taxon>Embryophyta</taxon>
        <taxon>Tracheophyta</taxon>
        <taxon>Spermatophyta</taxon>
        <taxon>Magnoliopsida</taxon>
        <taxon>eudicotyledons</taxon>
        <taxon>Gunneridae</taxon>
        <taxon>Pentapetalae</taxon>
        <taxon>rosids</taxon>
        <taxon>fabids</taxon>
        <taxon>Rosales</taxon>
        <taxon>Rosaceae</taxon>
        <taxon>Amygdaloideae</taxon>
        <taxon>Amygdaleae</taxon>
        <taxon>Prunus</taxon>
    </lineage>
</organism>
<proteinExistence type="predicted"/>
<evidence type="ECO:0000313" key="5">
    <source>
        <dbReference type="Proteomes" id="UP001054821"/>
    </source>
</evidence>
<dbReference type="EMBL" id="JAJFAZ020000006">
    <property type="protein sequence ID" value="KAI5325468.1"/>
    <property type="molecule type" value="Genomic_DNA"/>
</dbReference>
<evidence type="ECO:0000313" key="2">
    <source>
        <dbReference type="EMBL" id="KAI5325468.1"/>
    </source>
</evidence>
<keyword evidence="5" id="KW-1185">Reference proteome</keyword>
<dbReference type="Proteomes" id="UP000327085">
    <property type="component" value="Chromosome 6"/>
</dbReference>
<dbReference type="AlphaFoldDB" id="A0A5E4G4Q8"/>
<feature type="transmembrane region" description="Helical" evidence="1">
    <location>
        <begin position="67"/>
        <end position="89"/>
    </location>
</feature>
<reference evidence="2 5" key="3">
    <citation type="journal article" date="2022" name="G3 (Bethesda)">
        <title>Whole-genome sequence and methylome profiling of the almond [Prunus dulcis (Mill.) D.A. Webb] cultivar 'Nonpareil'.</title>
        <authorList>
            <person name="D'Amico-Willman K.M."/>
            <person name="Ouma W.Z."/>
            <person name="Meulia T."/>
            <person name="Sideli G.M."/>
            <person name="Gradziel T.M."/>
            <person name="Fresnedo-Ramirez J."/>
        </authorList>
    </citation>
    <scope>NUCLEOTIDE SEQUENCE [LARGE SCALE GENOMIC DNA]</scope>
    <source>
        <strain evidence="2">Clone GOH B32 T37-40</strain>
    </source>
</reference>
<protein>
    <submittedName>
        <fullName evidence="3">Uncharacterized protein</fullName>
    </submittedName>
</protein>
<evidence type="ECO:0000256" key="1">
    <source>
        <dbReference type="SAM" id="Phobius"/>
    </source>
</evidence>
<feature type="transmembrane region" description="Helical" evidence="1">
    <location>
        <begin position="26"/>
        <end position="47"/>
    </location>
</feature>
<evidence type="ECO:0000313" key="4">
    <source>
        <dbReference type="Proteomes" id="UP000327085"/>
    </source>
</evidence>
<accession>A0A5E4G4Q8</accession>
<keyword evidence="1" id="KW-0812">Transmembrane</keyword>
<reference evidence="3" key="1">
    <citation type="submission" date="2019-07" db="EMBL/GenBank/DDBJ databases">
        <authorList>
            <person name="Alioto T."/>
            <person name="Alioto T."/>
            <person name="Gomez Garrido J."/>
        </authorList>
    </citation>
    <scope>NUCLEOTIDE SEQUENCE</scope>
</reference>
<keyword evidence="1" id="KW-1133">Transmembrane helix</keyword>
<evidence type="ECO:0000313" key="3">
    <source>
        <dbReference type="EMBL" id="VVA34749.1"/>
    </source>
</evidence>
<dbReference type="Proteomes" id="UP001054821">
    <property type="component" value="Chromosome 6"/>
</dbReference>
<dbReference type="Gramene" id="VVA34749">
    <property type="protein sequence ID" value="VVA34749"/>
    <property type="gene ID" value="Prudul26B028494"/>
</dbReference>
<dbReference type="EMBL" id="CABIKO010000351">
    <property type="protein sequence ID" value="VVA34749.1"/>
    <property type="molecule type" value="Genomic_DNA"/>
</dbReference>
<sequence>MRLVELASIAAKGINADMNYKRFDRYFSGCIGAIGACASRVATFRWRLSPLPTLEATPTTNLTKLDIILTLIWPLFGGSLALFVFEGLACSIAEYRHNNYQQVADPPWVQWGQTTPWQPWKWLGGSWFLLAAIRDEPMEKKMQAAREKK</sequence>
<name>A0A5E4G4Q8_PRUDU</name>